<keyword evidence="9" id="KW-0472">Membrane</keyword>
<accession>A0A4U5MUR2</accession>
<evidence type="ECO:0000256" key="1">
    <source>
        <dbReference type="ARBA" id="ARBA00022723"/>
    </source>
</evidence>
<keyword evidence="4" id="KW-0805">Transcription regulation</keyword>
<dbReference type="SMART" id="SM00399">
    <property type="entry name" value="ZnF_C4"/>
    <property type="match status" value="1"/>
</dbReference>
<evidence type="ECO:0000256" key="5">
    <source>
        <dbReference type="ARBA" id="ARBA00023125"/>
    </source>
</evidence>
<dbReference type="Gene3D" id="3.30.50.10">
    <property type="entry name" value="Erythroid Transcription Factor GATA-1, subunit A"/>
    <property type="match status" value="1"/>
</dbReference>
<evidence type="ECO:0000259" key="10">
    <source>
        <dbReference type="PROSITE" id="PS51030"/>
    </source>
</evidence>
<evidence type="ECO:0000313" key="11">
    <source>
        <dbReference type="EMBL" id="TKR73292.1"/>
    </source>
</evidence>
<evidence type="ECO:0000256" key="9">
    <source>
        <dbReference type="SAM" id="Phobius"/>
    </source>
</evidence>
<sequence length="246" mass="28008">MSEKQECGVCSIDAFLSFHLGISICTACVAFVYRSRKRRTPYTCKKDARLCSKTSVRDYTAYAACTKCRLDRCLQLGVVAPELHRLISCSTARRQETPILFSVVQAIQNGFSIIKAKHLTRKVYGTSESGDQCLTYPKLLELFEENTAFCRLITEDIPIVSKLDSGAKERVFKNVLFIYNTIFCVIHNMSINSNRTRFYRTPNMYLDLDLSKVAFFLQTVNSGDWPTKTHESTILSRFLIKLCTLA</sequence>
<keyword evidence="2" id="KW-0863">Zinc-finger</keyword>
<keyword evidence="6" id="KW-0804">Transcription</keyword>
<keyword evidence="3" id="KW-0862">Zinc</keyword>
<proteinExistence type="predicted"/>
<dbReference type="EMBL" id="AZBU02000006">
    <property type="protein sequence ID" value="TKR73292.1"/>
    <property type="molecule type" value="Genomic_DNA"/>
</dbReference>
<name>A0A4U5MUR2_STECR</name>
<keyword evidence="1" id="KW-0479">Metal-binding</keyword>
<dbReference type="GO" id="GO:0003700">
    <property type="term" value="F:DNA-binding transcription factor activity"/>
    <property type="evidence" value="ECO:0007669"/>
    <property type="project" value="InterPro"/>
</dbReference>
<dbReference type="InterPro" id="IPR013088">
    <property type="entry name" value="Znf_NHR/GATA"/>
</dbReference>
<protein>
    <recommendedName>
        <fullName evidence="10">Nuclear receptor domain-containing protein</fullName>
    </recommendedName>
</protein>
<dbReference type="PANTHER" id="PTHR46011">
    <property type="entry name" value="NUCLEAR HORMONE RECEPTOR FAMILY MEMBER NHR-86-RELATED"/>
    <property type="match status" value="1"/>
</dbReference>
<evidence type="ECO:0000256" key="4">
    <source>
        <dbReference type="ARBA" id="ARBA00023015"/>
    </source>
</evidence>
<dbReference type="OrthoDB" id="9996608at2759"/>
<reference evidence="11 12" key="1">
    <citation type="journal article" date="2015" name="Genome Biol.">
        <title>Comparative genomics of Steinernema reveals deeply conserved gene regulatory networks.</title>
        <authorList>
            <person name="Dillman A.R."/>
            <person name="Macchietto M."/>
            <person name="Porter C.F."/>
            <person name="Rogers A."/>
            <person name="Williams B."/>
            <person name="Antoshechkin I."/>
            <person name="Lee M.M."/>
            <person name="Goodwin Z."/>
            <person name="Lu X."/>
            <person name="Lewis E.E."/>
            <person name="Goodrich-Blair H."/>
            <person name="Stock S.P."/>
            <person name="Adams B.J."/>
            <person name="Sternberg P.W."/>
            <person name="Mortazavi A."/>
        </authorList>
    </citation>
    <scope>NUCLEOTIDE SEQUENCE [LARGE SCALE GENOMIC DNA]</scope>
    <source>
        <strain evidence="11 12">ALL</strain>
    </source>
</reference>
<dbReference type="AlphaFoldDB" id="A0A4U5MUR2"/>
<organism evidence="11 12">
    <name type="scientific">Steinernema carpocapsae</name>
    <name type="common">Entomopathogenic nematode</name>
    <dbReference type="NCBI Taxonomy" id="34508"/>
    <lineage>
        <taxon>Eukaryota</taxon>
        <taxon>Metazoa</taxon>
        <taxon>Ecdysozoa</taxon>
        <taxon>Nematoda</taxon>
        <taxon>Chromadorea</taxon>
        <taxon>Rhabditida</taxon>
        <taxon>Tylenchina</taxon>
        <taxon>Panagrolaimomorpha</taxon>
        <taxon>Strongyloidoidea</taxon>
        <taxon>Steinernematidae</taxon>
        <taxon>Steinernema</taxon>
    </lineage>
</organism>
<evidence type="ECO:0000313" key="12">
    <source>
        <dbReference type="Proteomes" id="UP000298663"/>
    </source>
</evidence>
<feature type="domain" description="Nuclear receptor" evidence="10">
    <location>
        <begin position="4"/>
        <end position="85"/>
    </location>
</feature>
<dbReference type="GO" id="GO:0008270">
    <property type="term" value="F:zinc ion binding"/>
    <property type="evidence" value="ECO:0007669"/>
    <property type="project" value="UniProtKB-KW"/>
</dbReference>
<evidence type="ECO:0000256" key="8">
    <source>
        <dbReference type="ARBA" id="ARBA00023242"/>
    </source>
</evidence>
<evidence type="ECO:0000256" key="2">
    <source>
        <dbReference type="ARBA" id="ARBA00022771"/>
    </source>
</evidence>
<keyword evidence="9" id="KW-0812">Transmembrane</keyword>
<feature type="transmembrane region" description="Helical" evidence="9">
    <location>
        <begin position="12"/>
        <end position="33"/>
    </location>
</feature>
<gene>
    <name evidence="11" type="ORF">L596_020620</name>
</gene>
<keyword evidence="8" id="KW-0539">Nucleus</keyword>
<keyword evidence="7" id="KW-0675">Receptor</keyword>
<evidence type="ECO:0000256" key="3">
    <source>
        <dbReference type="ARBA" id="ARBA00022833"/>
    </source>
</evidence>
<dbReference type="GO" id="GO:0043565">
    <property type="term" value="F:sequence-specific DNA binding"/>
    <property type="evidence" value="ECO:0007669"/>
    <property type="project" value="InterPro"/>
</dbReference>
<dbReference type="SUPFAM" id="SSF57716">
    <property type="entry name" value="Glucocorticoid receptor-like (DNA-binding domain)"/>
    <property type="match status" value="1"/>
</dbReference>
<keyword evidence="12" id="KW-1185">Reference proteome</keyword>
<dbReference type="InterPro" id="IPR001628">
    <property type="entry name" value="Znf_hrmn_rcpt"/>
</dbReference>
<dbReference type="PROSITE" id="PS51030">
    <property type="entry name" value="NUCLEAR_REC_DBD_2"/>
    <property type="match status" value="1"/>
</dbReference>
<keyword evidence="9" id="KW-1133">Transmembrane helix</keyword>
<keyword evidence="5" id="KW-0238">DNA-binding</keyword>
<evidence type="ECO:0000256" key="6">
    <source>
        <dbReference type="ARBA" id="ARBA00023163"/>
    </source>
</evidence>
<evidence type="ECO:0000256" key="7">
    <source>
        <dbReference type="ARBA" id="ARBA00023170"/>
    </source>
</evidence>
<dbReference type="Proteomes" id="UP000298663">
    <property type="component" value="Unassembled WGS sequence"/>
</dbReference>
<dbReference type="Pfam" id="PF00105">
    <property type="entry name" value="zf-C4"/>
    <property type="match status" value="1"/>
</dbReference>
<comment type="caution">
    <text evidence="11">The sequence shown here is derived from an EMBL/GenBank/DDBJ whole genome shotgun (WGS) entry which is preliminary data.</text>
</comment>
<reference evidence="11 12" key="2">
    <citation type="journal article" date="2019" name="G3 (Bethesda)">
        <title>Hybrid Assembly of the Genome of the Entomopathogenic Nematode Steinernema carpocapsae Identifies the X-Chromosome.</title>
        <authorList>
            <person name="Serra L."/>
            <person name="Macchietto M."/>
            <person name="Macias-Munoz A."/>
            <person name="McGill C.J."/>
            <person name="Rodriguez I.M."/>
            <person name="Rodriguez B."/>
            <person name="Murad R."/>
            <person name="Mortazavi A."/>
        </authorList>
    </citation>
    <scope>NUCLEOTIDE SEQUENCE [LARGE SCALE GENOMIC DNA]</scope>
    <source>
        <strain evidence="11 12">ALL</strain>
    </source>
</reference>